<evidence type="ECO:0000313" key="2">
    <source>
        <dbReference type="Proteomes" id="UP000315017"/>
    </source>
</evidence>
<dbReference type="KEGG" id="aagg:ETAA8_20630"/>
<reference evidence="1 2" key="1">
    <citation type="submission" date="2019-02" db="EMBL/GenBank/DDBJ databases">
        <title>Deep-cultivation of Planctomycetes and their phenomic and genomic characterization uncovers novel biology.</title>
        <authorList>
            <person name="Wiegand S."/>
            <person name="Jogler M."/>
            <person name="Boedeker C."/>
            <person name="Pinto D."/>
            <person name="Vollmers J."/>
            <person name="Rivas-Marin E."/>
            <person name="Kohn T."/>
            <person name="Peeters S.H."/>
            <person name="Heuer A."/>
            <person name="Rast P."/>
            <person name="Oberbeckmann S."/>
            <person name="Bunk B."/>
            <person name="Jeske O."/>
            <person name="Meyerdierks A."/>
            <person name="Storesund J.E."/>
            <person name="Kallscheuer N."/>
            <person name="Luecker S."/>
            <person name="Lage O.M."/>
            <person name="Pohl T."/>
            <person name="Merkel B.J."/>
            <person name="Hornburger P."/>
            <person name="Mueller R.-W."/>
            <person name="Bruemmer F."/>
            <person name="Labrenz M."/>
            <person name="Spormann A.M."/>
            <person name="Op den Camp H."/>
            <person name="Overmann J."/>
            <person name="Amann R."/>
            <person name="Jetten M.S.M."/>
            <person name="Mascher T."/>
            <person name="Medema M.H."/>
            <person name="Devos D.P."/>
            <person name="Kaster A.-K."/>
            <person name="Ovreas L."/>
            <person name="Rohde M."/>
            <person name="Galperin M.Y."/>
            <person name="Jogler C."/>
        </authorList>
    </citation>
    <scope>NUCLEOTIDE SEQUENCE [LARGE SCALE GENOMIC DNA]</scope>
    <source>
        <strain evidence="1 2">ETA_A8</strain>
    </source>
</reference>
<name>A0A517Y9S2_9BACT</name>
<keyword evidence="2" id="KW-1185">Reference proteome</keyword>
<dbReference type="Proteomes" id="UP000315017">
    <property type="component" value="Chromosome"/>
</dbReference>
<evidence type="ECO:0008006" key="3">
    <source>
        <dbReference type="Google" id="ProtNLM"/>
    </source>
</evidence>
<dbReference type="AlphaFoldDB" id="A0A517Y9S2"/>
<evidence type="ECO:0000313" key="1">
    <source>
        <dbReference type="EMBL" id="QDU26979.1"/>
    </source>
</evidence>
<dbReference type="RefSeq" id="WP_145087859.1">
    <property type="nucleotide sequence ID" value="NZ_CP036274.1"/>
</dbReference>
<protein>
    <recommendedName>
        <fullName evidence="3">FlgN protein</fullName>
    </recommendedName>
</protein>
<dbReference type="EMBL" id="CP036274">
    <property type="protein sequence ID" value="QDU26979.1"/>
    <property type="molecule type" value="Genomic_DNA"/>
</dbReference>
<sequence length="149" mass="16476">MNNSNQLAAAMARKAQLLELLRRLGEAQLSLVNEGDMSRLMQVLGSKDSLLTQLQHVEIQLDPFRNEEPDERRWESAAAREACQRDAQRCAVLLAEIVALEKKSEAEMTVRRDATARQLQGMYGSQEAQGAYVSAPVSLASSLDLSMEG</sequence>
<organism evidence="1 2">
    <name type="scientific">Anatilimnocola aggregata</name>
    <dbReference type="NCBI Taxonomy" id="2528021"/>
    <lineage>
        <taxon>Bacteria</taxon>
        <taxon>Pseudomonadati</taxon>
        <taxon>Planctomycetota</taxon>
        <taxon>Planctomycetia</taxon>
        <taxon>Pirellulales</taxon>
        <taxon>Pirellulaceae</taxon>
        <taxon>Anatilimnocola</taxon>
    </lineage>
</organism>
<proteinExistence type="predicted"/>
<accession>A0A517Y9S2</accession>
<gene>
    <name evidence="1" type="ORF">ETAA8_20630</name>
</gene>
<dbReference type="OrthoDB" id="280002at2"/>